<dbReference type="InterPro" id="IPR014747">
    <property type="entry name" value="Bac_photo_RC_H_C"/>
</dbReference>
<feature type="domain" description="PRC-barrel" evidence="3">
    <location>
        <begin position="146"/>
        <end position="213"/>
    </location>
</feature>
<dbReference type="InterPro" id="IPR037097">
    <property type="entry name" value="Photo_RC_H_N_sf"/>
</dbReference>
<dbReference type="InterPro" id="IPR005652">
    <property type="entry name" value="Photo_RC_H"/>
</dbReference>
<protein>
    <submittedName>
        <fullName evidence="4">Photosynthetic reaction center subunit H</fullName>
    </submittedName>
</protein>
<organism evidence="4 5">
    <name type="scientific">Alteriqipengyuania abyssalis</name>
    <dbReference type="NCBI Taxonomy" id="2860200"/>
    <lineage>
        <taxon>Bacteria</taxon>
        <taxon>Pseudomonadati</taxon>
        <taxon>Pseudomonadota</taxon>
        <taxon>Alphaproteobacteria</taxon>
        <taxon>Sphingomonadales</taxon>
        <taxon>Erythrobacteraceae</taxon>
        <taxon>Alteriqipengyuania</taxon>
    </lineage>
</organism>
<dbReference type="InterPro" id="IPR011033">
    <property type="entry name" value="PRC_barrel-like_sf"/>
</dbReference>
<evidence type="ECO:0000259" key="3">
    <source>
        <dbReference type="Pfam" id="PF05239"/>
    </source>
</evidence>
<evidence type="ECO:0000313" key="5">
    <source>
        <dbReference type="Proteomes" id="UP000759298"/>
    </source>
</evidence>
<dbReference type="Proteomes" id="UP000759298">
    <property type="component" value="Unassembled WGS sequence"/>
</dbReference>
<dbReference type="SUPFAM" id="SSF50346">
    <property type="entry name" value="PRC-barrel domain"/>
    <property type="match status" value="1"/>
</dbReference>
<feature type="domain" description="Photosynthetic reaction centre H subunit N-terminal" evidence="2">
    <location>
        <begin position="5"/>
        <end position="136"/>
    </location>
</feature>
<proteinExistence type="predicted"/>
<dbReference type="SUPFAM" id="SSF81490">
    <property type="entry name" value="Photosystem II reaction centre subunit H, transmembrane region"/>
    <property type="match status" value="1"/>
</dbReference>
<dbReference type="Pfam" id="PF03967">
    <property type="entry name" value="PRCH"/>
    <property type="match status" value="1"/>
</dbReference>
<evidence type="ECO:0000313" key="4">
    <source>
        <dbReference type="EMBL" id="MBY8337789.1"/>
    </source>
</evidence>
<dbReference type="Gene3D" id="3.90.50.10">
    <property type="entry name" value="Photosynthetic Reaction Center, subunit H, domain 2"/>
    <property type="match status" value="1"/>
</dbReference>
<dbReference type="NCBIfam" id="TIGR01150">
    <property type="entry name" value="puhA"/>
    <property type="match status" value="1"/>
</dbReference>
<keyword evidence="5" id="KW-1185">Reference proteome</keyword>
<gene>
    <name evidence="4" type="primary">puhA</name>
    <name evidence="4" type="ORF">KYN89_12120</name>
</gene>
<keyword evidence="1" id="KW-0812">Transmembrane</keyword>
<sequence length="257" mass="27357">MSDPTIVGSIDIAELVFLAFVLFFIGLIFYLRREDRREGYPLEDESTGLVESPGGALSRAPTKTFVLPHGRGTVTAPTGGRDSFDVAAVRSFAASGAPYIPTGNPLVDGLGPAAWANRKDLPDLAADGRPRIVPLSLDAHIAIAARDPNPIGMSVIGADGKVAGTVSEVWIDRAEHVIRYLSVDLGMGRTVLAPMAMVLVRGRQGRILIDALTAGQFAGAPVPAAPDQITFYEEERIVAYFGGGYLYAKPERQEPAL</sequence>
<evidence type="ECO:0000256" key="1">
    <source>
        <dbReference type="SAM" id="Phobius"/>
    </source>
</evidence>
<feature type="transmembrane region" description="Helical" evidence="1">
    <location>
        <begin position="12"/>
        <end position="31"/>
    </location>
</feature>
<comment type="caution">
    <text evidence="4">The sequence shown here is derived from an EMBL/GenBank/DDBJ whole genome shotgun (WGS) entry which is preliminary data.</text>
</comment>
<accession>A0ABS7PFD8</accession>
<dbReference type="Gene3D" id="4.10.540.10">
    <property type="entry name" value="Photosynthetic reaction centre, H subunit, N-terminal domain"/>
    <property type="match status" value="1"/>
</dbReference>
<dbReference type="InterPro" id="IPR027275">
    <property type="entry name" value="PRC-brl_dom"/>
</dbReference>
<dbReference type="Pfam" id="PF05239">
    <property type="entry name" value="PRC"/>
    <property type="match status" value="1"/>
</dbReference>
<name>A0ABS7PFD8_9SPHN</name>
<evidence type="ECO:0000259" key="2">
    <source>
        <dbReference type="Pfam" id="PF03967"/>
    </source>
</evidence>
<dbReference type="RefSeq" id="WP_222825295.1">
    <property type="nucleotide sequence ID" value="NZ_JAHWXP010000003.1"/>
</dbReference>
<dbReference type="InterPro" id="IPR015810">
    <property type="entry name" value="Photo_RC_H_N"/>
</dbReference>
<keyword evidence="1" id="KW-0472">Membrane</keyword>
<reference evidence="4 5" key="1">
    <citation type="submission" date="2021-07" db="EMBL/GenBank/DDBJ databases">
        <title>Alteriqipengyuania abyssalis NZ-12B nov, sp.nov isolated from deep sea sponge in pacific ocean.</title>
        <authorList>
            <person name="Tareen S."/>
            <person name="Wink J."/>
        </authorList>
    </citation>
    <scope>NUCLEOTIDE SEQUENCE [LARGE SCALE GENOMIC DNA]</scope>
    <source>
        <strain evidence="4 5">NZ-12B</strain>
    </source>
</reference>
<dbReference type="EMBL" id="JAHWXP010000003">
    <property type="protein sequence ID" value="MBY8337789.1"/>
    <property type="molecule type" value="Genomic_DNA"/>
</dbReference>
<keyword evidence="1" id="KW-1133">Transmembrane helix</keyword>